<dbReference type="OrthoDB" id="9791143at2"/>
<sequence length="145" mass="17132">MKLNYNLKCNLANTLNIVGDKWTLLVLHRIFKGINIYKNLLEALSPIPTNILSNRLKLLEENKLIIAELYSEHPPRYKYVLTEKGEDFRDVFYSMIIWGEKHLDNCDKTVLHEKCGEKVEIKYYCSNCNEYVEDLIVNVYEDKNK</sequence>
<proteinExistence type="predicted"/>
<dbReference type="AlphaFoldDB" id="A0A0J8DCW4"/>
<dbReference type="InterPro" id="IPR036390">
    <property type="entry name" value="WH_DNA-bd_sf"/>
</dbReference>
<dbReference type="SUPFAM" id="SSF46785">
    <property type="entry name" value="Winged helix' DNA-binding domain"/>
    <property type="match status" value="1"/>
</dbReference>
<keyword evidence="1" id="KW-0805">Transcription regulation</keyword>
<evidence type="ECO:0000256" key="1">
    <source>
        <dbReference type="ARBA" id="ARBA00023015"/>
    </source>
</evidence>
<dbReference type="PATRIC" id="fig|1121307.3.peg.1724"/>
<dbReference type="GO" id="GO:0003677">
    <property type="term" value="F:DNA binding"/>
    <property type="evidence" value="ECO:0007669"/>
    <property type="project" value="UniProtKB-KW"/>
</dbReference>
<dbReference type="PANTHER" id="PTHR33204">
    <property type="entry name" value="TRANSCRIPTIONAL REGULATOR, MARR FAMILY"/>
    <property type="match status" value="1"/>
</dbReference>
<dbReference type="InterPro" id="IPR002577">
    <property type="entry name" value="HTH_HxlR"/>
</dbReference>
<dbReference type="Gene3D" id="1.10.10.10">
    <property type="entry name" value="Winged helix-like DNA-binding domain superfamily/Winged helix DNA-binding domain"/>
    <property type="match status" value="1"/>
</dbReference>
<protein>
    <submittedName>
        <fullName evidence="5">Transcriptional regulator, HxlR family</fullName>
    </submittedName>
</protein>
<keyword evidence="2" id="KW-0238">DNA-binding</keyword>
<dbReference type="EMBL" id="LFVU01000024">
    <property type="protein sequence ID" value="KMT22099.1"/>
    <property type="molecule type" value="Genomic_DNA"/>
</dbReference>
<keyword evidence="3" id="KW-0804">Transcription</keyword>
<dbReference type="InterPro" id="IPR036388">
    <property type="entry name" value="WH-like_DNA-bd_sf"/>
</dbReference>
<evidence type="ECO:0000259" key="4">
    <source>
        <dbReference type="PROSITE" id="PS51118"/>
    </source>
</evidence>
<dbReference type="PROSITE" id="PS51118">
    <property type="entry name" value="HTH_HXLR"/>
    <property type="match status" value="1"/>
</dbReference>
<dbReference type="Proteomes" id="UP000036756">
    <property type="component" value="Unassembled WGS sequence"/>
</dbReference>
<organism evidence="5 6">
    <name type="scientific">Clostridium cylindrosporum DSM 605</name>
    <dbReference type="NCBI Taxonomy" id="1121307"/>
    <lineage>
        <taxon>Bacteria</taxon>
        <taxon>Bacillati</taxon>
        <taxon>Bacillota</taxon>
        <taxon>Clostridia</taxon>
        <taxon>Eubacteriales</taxon>
        <taxon>Clostridiaceae</taxon>
        <taxon>Clostridium</taxon>
    </lineage>
</organism>
<evidence type="ECO:0000313" key="6">
    <source>
        <dbReference type="Proteomes" id="UP000036756"/>
    </source>
</evidence>
<dbReference type="STRING" id="1121307.CLCY_4c00720"/>
<accession>A0A0J8DCW4</accession>
<evidence type="ECO:0000313" key="5">
    <source>
        <dbReference type="EMBL" id="KMT22099.1"/>
    </source>
</evidence>
<name>A0A0J8DCW4_CLOCY</name>
<dbReference type="RefSeq" id="WP_048570200.1">
    <property type="nucleotide sequence ID" value="NZ_LFVU01000024.1"/>
</dbReference>
<comment type="caution">
    <text evidence="5">The sequence shown here is derived from an EMBL/GenBank/DDBJ whole genome shotgun (WGS) entry which is preliminary data.</text>
</comment>
<evidence type="ECO:0000256" key="2">
    <source>
        <dbReference type="ARBA" id="ARBA00023125"/>
    </source>
</evidence>
<keyword evidence="6" id="KW-1185">Reference proteome</keyword>
<feature type="domain" description="HTH hxlR-type" evidence="4">
    <location>
        <begin position="9"/>
        <end position="107"/>
    </location>
</feature>
<reference evidence="5 6" key="1">
    <citation type="submission" date="2015-06" db="EMBL/GenBank/DDBJ databases">
        <title>Draft genome sequence of the purine-degrading Clostridium cylindrosporum HC-1 (DSM 605).</title>
        <authorList>
            <person name="Poehlein A."/>
            <person name="Schiel-Bengelsdorf B."/>
            <person name="Bengelsdorf F."/>
            <person name="Daniel R."/>
            <person name="Duerre P."/>
        </authorList>
    </citation>
    <scope>NUCLEOTIDE SEQUENCE [LARGE SCALE GENOMIC DNA]</scope>
    <source>
        <strain evidence="5 6">DSM 605</strain>
    </source>
</reference>
<evidence type="ECO:0000256" key="3">
    <source>
        <dbReference type="ARBA" id="ARBA00023163"/>
    </source>
</evidence>
<dbReference type="Pfam" id="PF01638">
    <property type="entry name" value="HxlR"/>
    <property type="match status" value="1"/>
</dbReference>
<dbReference type="PANTHER" id="PTHR33204:SF18">
    <property type="entry name" value="TRANSCRIPTIONAL REGULATORY PROTEIN"/>
    <property type="match status" value="1"/>
</dbReference>
<gene>
    <name evidence="5" type="ORF">CLCY_4c00720</name>
</gene>